<evidence type="ECO:0000259" key="4">
    <source>
        <dbReference type="PROSITE" id="PS51077"/>
    </source>
</evidence>
<dbReference type="PANTHER" id="PTHR30136:SF39">
    <property type="entry name" value="TRANSCRIPTIONAL REGULATORY PROTEIN"/>
    <property type="match status" value="1"/>
</dbReference>
<name>A0A6B2R7F9_9BURK</name>
<evidence type="ECO:0000313" key="6">
    <source>
        <dbReference type="EMBL" id="NDY83275.1"/>
    </source>
</evidence>
<dbReference type="Pfam" id="PF09339">
    <property type="entry name" value="HTH_IclR"/>
    <property type="match status" value="1"/>
</dbReference>
<dbReference type="PROSITE" id="PS51077">
    <property type="entry name" value="HTH_ICLR"/>
    <property type="match status" value="1"/>
</dbReference>
<dbReference type="Gene3D" id="1.10.10.10">
    <property type="entry name" value="Winged helix-like DNA-binding domain superfamily/Winged helix DNA-binding domain"/>
    <property type="match status" value="1"/>
</dbReference>
<evidence type="ECO:0000256" key="3">
    <source>
        <dbReference type="ARBA" id="ARBA00023163"/>
    </source>
</evidence>
<comment type="caution">
    <text evidence="6">The sequence shown here is derived from an EMBL/GenBank/DDBJ whole genome shotgun (WGS) entry which is preliminary data.</text>
</comment>
<evidence type="ECO:0000256" key="2">
    <source>
        <dbReference type="ARBA" id="ARBA00023125"/>
    </source>
</evidence>
<dbReference type="InterPro" id="IPR029016">
    <property type="entry name" value="GAF-like_dom_sf"/>
</dbReference>
<keyword evidence="3" id="KW-0804">Transcription</keyword>
<dbReference type="GO" id="GO:0045892">
    <property type="term" value="P:negative regulation of DNA-templated transcription"/>
    <property type="evidence" value="ECO:0007669"/>
    <property type="project" value="TreeGrafter"/>
</dbReference>
<evidence type="ECO:0000256" key="1">
    <source>
        <dbReference type="ARBA" id="ARBA00023015"/>
    </source>
</evidence>
<reference evidence="6" key="1">
    <citation type="submission" date="2020-02" db="EMBL/GenBank/DDBJ databases">
        <authorList>
            <person name="Chen W.-M."/>
        </authorList>
    </citation>
    <scope>NUCLEOTIDE SEQUENCE</scope>
    <source>
        <strain evidence="6">NBD-18</strain>
    </source>
</reference>
<accession>A0A6B2R7F9</accession>
<dbReference type="AlphaFoldDB" id="A0A6B2R7F9"/>
<dbReference type="PROSITE" id="PS51078">
    <property type="entry name" value="ICLR_ED"/>
    <property type="match status" value="1"/>
</dbReference>
<dbReference type="PANTHER" id="PTHR30136">
    <property type="entry name" value="HELIX-TURN-HELIX TRANSCRIPTIONAL REGULATOR, ICLR FAMILY"/>
    <property type="match status" value="1"/>
</dbReference>
<dbReference type="InterPro" id="IPR036388">
    <property type="entry name" value="WH-like_DNA-bd_sf"/>
</dbReference>
<feature type="domain" description="IclR-ED" evidence="5">
    <location>
        <begin position="71"/>
        <end position="229"/>
    </location>
</feature>
<dbReference type="InterPro" id="IPR050707">
    <property type="entry name" value="HTH_MetabolicPath_Reg"/>
</dbReference>
<dbReference type="Pfam" id="PF01614">
    <property type="entry name" value="IclR_C"/>
    <property type="match status" value="2"/>
</dbReference>
<dbReference type="SMART" id="SM00346">
    <property type="entry name" value="HTH_ICLR"/>
    <property type="match status" value="1"/>
</dbReference>
<organism evidence="6">
    <name type="scientific">Sheuella amnicola</name>
    <dbReference type="NCBI Taxonomy" id="2707330"/>
    <lineage>
        <taxon>Bacteria</taxon>
        <taxon>Pseudomonadati</taxon>
        <taxon>Pseudomonadota</taxon>
        <taxon>Betaproteobacteria</taxon>
        <taxon>Burkholderiales</taxon>
        <taxon>Alcaligenaceae</taxon>
        <taxon>Sheuella</taxon>
    </lineage>
</organism>
<dbReference type="EMBL" id="JAAGRN010000005">
    <property type="protein sequence ID" value="NDY83275.1"/>
    <property type="molecule type" value="Genomic_DNA"/>
</dbReference>
<dbReference type="SUPFAM" id="SSF46785">
    <property type="entry name" value="Winged helix' DNA-binding domain"/>
    <property type="match status" value="1"/>
</dbReference>
<dbReference type="GO" id="GO:0003700">
    <property type="term" value="F:DNA-binding transcription factor activity"/>
    <property type="evidence" value="ECO:0007669"/>
    <property type="project" value="TreeGrafter"/>
</dbReference>
<dbReference type="GO" id="GO:0003677">
    <property type="term" value="F:DNA binding"/>
    <property type="evidence" value="ECO:0007669"/>
    <property type="project" value="UniProtKB-KW"/>
</dbReference>
<dbReference type="Gene3D" id="3.30.450.40">
    <property type="match status" value="2"/>
</dbReference>
<dbReference type="SUPFAM" id="SSF55781">
    <property type="entry name" value="GAF domain-like"/>
    <property type="match status" value="1"/>
</dbReference>
<dbReference type="RefSeq" id="WP_163654291.1">
    <property type="nucleotide sequence ID" value="NZ_JAAGRN010000005.1"/>
</dbReference>
<proteinExistence type="predicted"/>
<protein>
    <submittedName>
        <fullName evidence="6">IclR family transcriptional regulator</fullName>
    </submittedName>
</protein>
<gene>
    <name evidence="6" type="ORF">G3I67_08520</name>
</gene>
<dbReference type="InterPro" id="IPR005471">
    <property type="entry name" value="Tscrpt_reg_IclR_N"/>
</dbReference>
<sequence>MAPEKEPGVAAVNRALSILMAFEDSVEGLTLAELATATGLYHSTILRICESLENYGFLNRLEDGRFMLGSTPFYLGMLYQDSFRIWDYAAPVLRELVRTTKETAAIYIRDGNDRVCLHRMSQPRSVRMSVREGERIELDKGAAGKVLLAFSGEKGKKFDIIRESHYAVSLSERLSETAAIACPVFGVRQQLICSISLGLPLFRFNREVFEEFLPLVMQAAKGMTKKLGGDPTGFEPPYKHLEKVVFPD</sequence>
<keyword evidence="1" id="KW-0805">Transcription regulation</keyword>
<dbReference type="InterPro" id="IPR036390">
    <property type="entry name" value="WH_DNA-bd_sf"/>
</dbReference>
<evidence type="ECO:0000259" key="5">
    <source>
        <dbReference type="PROSITE" id="PS51078"/>
    </source>
</evidence>
<dbReference type="InterPro" id="IPR014757">
    <property type="entry name" value="Tscrpt_reg_IclR_C"/>
</dbReference>
<feature type="domain" description="HTH iclR-type" evidence="4">
    <location>
        <begin position="9"/>
        <end position="70"/>
    </location>
</feature>
<keyword evidence="2" id="KW-0238">DNA-binding</keyword>